<dbReference type="CDD" id="cd02966">
    <property type="entry name" value="TlpA_like_family"/>
    <property type="match status" value="1"/>
</dbReference>
<keyword evidence="5" id="KW-0732">Signal</keyword>
<accession>F8N718</accession>
<evidence type="ECO:0000256" key="1">
    <source>
        <dbReference type="ARBA" id="ARBA00004196"/>
    </source>
</evidence>
<dbReference type="EMBL" id="GL945017">
    <property type="protein sequence ID" value="EGN56316.1"/>
    <property type="molecule type" value="Genomic_DNA"/>
</dbReference>
<keyword evidence="2" id="KW-0201">Cytochrome c-type biogenesis</keyword>
<dbReference type="OrthoDB" id="1095575at2"/>
<dbReference type="Proteomes" id="UP000002772">
    <property type="component" value="Unassembled WGS sequence"/>
</dbReference>
<proteinExistence type="predicted"/>
<dbReference type="InterPro" id="IPR013740">
    <property type="entry name" value="Redoxin"/>
</dbReference>
<dbReference type="InterPro" id="IPR050553">
    <property type="entry name" value="Thioredoxin_ResA/DsbE_sf"/>
</dbReference>
<keyword evidence="3" id="KW-1015">Disulfide bond</keyword>
<dbReference type="PROSITE" id="PS51352">
    <property type="entry name" value="THIOREDOXIN_2"/>
    <property type="match status" value="1"/>
</dbReference>
<evidence type="ECO:0000256" key="3">
    <source>
        <dbReference type="ARBA" id="ARBA00023157"/>
    </source>
</evidence>
<dbReference type="Gene3D" id="3.40.30.10">
    <property type="entry name" value="Glutaredoxin"/>
    <property type="match status" value="1"/>
</dbReference>
<feature type="domain" description="Thioredoxin" evidence="6">
    <location>
        <begin position="324"/>
        <end position="465"/>
    </location>
</feature>
<evidence type="ECO:0000256" key="4">
    <source>
        <dbReference type="ARBA" id="ARBA00023284"/>
    </source>
</evidence>
<organism evidence="7 8">
    <name type="scientific">Hallella multisaccharivorax DSM 17128</name>
    <dbReference type="NCBI Taxonomy" id="688246"/>
    <lineage>
        <taxon>Bacteria</taxon>
        <taxon>Pseudomonadati</taxon>
        <taxon>Bacteroidota</taxon>
        <taxon>Bacteroidia</taxon>
        <taxon>Bacteroidales</taxon>
        <taxon>Prevotellaceae</taxon>
        <taxon>Hallella</taxon>
    </lineage>
</organism>
<gene>
    <name evidence="7" type="ORF">Premu_0857</name>
</gene>
<dbReference type="eggNOG" id="COG0526">
    <property type="taxonomic scope" value="Bacteria"/>
</dbReference>
<name>F8N718_9BACT</name>
<evidence type="ECO:0000256" key="5">
    <source>
        <dbReference type="SAM" id="SignalP"/>
    </source>
</evidence>
<sequence>MKTIFSFAAAGLIIAGLVASQTLKAQTVRGCIADTALNKKMYLCYNPERGGNRYDGDEKRVKADAKGAFSVSVDNLGKMDFCPAYLVLADGSEWDFFLQKGKDINISAKRDAKGQLSLDYQGTNADASRCLRDYEKAYAFTDFFAYPGKQPKIAPEKRESTLDKRYQTLADAIKKIKNDSLRCFMTQINEDRHDNYLCRLLPKNNTRRNRALKEIDAVGPNNWIGLYNNIPQSFIREHMDTTVHAQWGGDQTTYGLEYLRVMKKYITNPYVKHRLLIDCAMETIDYGKDFKNIDDFWKPFAEYATDDSVVIAAYGKKVAAMKQTRPGMKAKDFSFEDAQGNQHRLSELRGKVVYIDVWATWCGPCKREIPYLAKRVEEYKGNDKVMFISISVDENREAWLKMIGNDKPQWAQYHVSEDQNEALSDAYGITAIPRFMVIKADGTIGDSDAFRPSDTDFHKKLDLFL</sequence>
<evidence type="ECO:0000259" key="6">
    <source>
        <dbReference type="PROSITE" id="PS51352"/>
    </source>
</evidence>
<protein>
    <submittedName>
        <fullName evidence="7">Redoxin domain protein</fullName>
    </submittedName>
</protein>
<dbReference type="HOGENOM" id="CLU_042529_1_1_10"/>
<dbReference type="PANTHER" id="PTHR42852:SF6">
    <property type="entry name" value="THIOL:DISULFIDE INTERCHANGE PROTEIN DSBE"/>
    <property type="match status" value="1"/>
</dbReference>
<reference evidence="8" key="1">
    <citation type="journal article" date="2011" name="Stand. Genomic Sci.">
        <title>Non-contiguous finished genome sequence of the opportunistic oral pathogen Prevotella multisaccharivorax type strain (PPPA20).</title>
        <authorList>
            <person name="Pati A."/>
            <person name="Gronow S."/>
            <person name="Lu M."/>
            <person name="Lapidus A."/>
            <person name="Nolan M."/>
            <person name="Lucas S."/>
            <person name="Hammon N."/>
            <person name="Deshpande S."/>
            <person name="Cheng J.F."/>
            <person name="Tapia R."/>
            <person name="Han C."/>
            <person name="Goodwin L."/>
            <person name="Pitluck S."/>
            <person name="Liolios K."/>
            <person name="Pagani I."/>
            <person name="Mavromatis K."/>
            <person name="Mikhailova N."/>
            <person name="Huntemann M."/>
            <person name="Chen A."/>
            <person name="Palaniappan K."/>
            <person name="Land M."/>
            <person name="Hauser L."/>
            <person name="Detter J.C."/>
            <person name="Brambilla E.M."/>
            <person name="Rohde M."/>
            <person name="Goker M."/>
            <person name="Woyke T."/>
            <person name="Bristow J."/>
            <person name="Eisen J.A."/>
            <person name="Markowitz V."/>
            <person name="Hugenholtz P."/>
            <person name="Kyrpides N.C."/>
            <person name="Klenk H.P."/>
            <person name="Ivanova N."/>
        </authorList>
    </citation>
    <scope>NUCLEOTIDE SEQUENCE [LARGE SCALE GENOMIC DNA]</scope>
    <source>
        <strain evidence="8">DSM 17128</strain>
    </source>
</reference>
<evidence type="ECO:0000256" key="2">
    <source>
        <dbReference type="ARBA" id="ARBA00022748"/>
    </source>
</evidence>
<dbReference type="InterPro" id="IPR013766">
    <property type="entry name" value="Thioredoxin_domain"/>
</dbReference>
<dbReference type="RefSeq" id="WP_007573368.1">
    <property type="nucleotide sequence ID" value="NZ_BPTS01000001.1"/>
</dbReference>
<dbReference type="AlphaFoldDB" id="F8N718"/>
<evidence type="ECO:0000313" key="8">
    <source>
        <dbReference type="Proteomes" id="UP000002772"/>
    </source>
</evidence>
<evidence type="ECO:0000313" key="7">
    <source>
        <dbReference type="EMBL" id="EGN56316.1"/>
    </source>
</evidence>
<dbReference type="PANTHER" id="PTHR42852">
    <property type="entry name" value="THIOL:DISULFIDE INTERCHANGE PROTEIN DSBE"/>
    <property type="match status" value="1"/>
</dbReference>
<keyword evidence="8" id="KW-1185">Reference proteome</keyword>
<feature type="signal peptide" evidence="5">
    <location>
        <begin position="1"/>
        <end position="25"/>
    </location>
</feature>
<dbReference type="GO" id="GO:0016491">
    <property type="term" value="F:oxidoreductase activity"/>
    <property type="evidence" value="ECO:0007669"/>
    <property type="project" value="InterPro"/>
</dbReference>
<dbReference type="GO" id="GO:0017004">
    <property type="term" value="P:cytochrome complex assembly"/>
    <property type="evidence" value="ECO:0007669"/>
    <property type="project" value="UniProtKB-KW"/>
</dbReference>
<dbReference type="GO" id="GO:0030313">
    <property type="term" value="C:cell envelope"/>
    <property type="evidence" value="ECO:0007669"/>
    <property type="project" value="UniProtKB-SubCell"/>
</dbReference>
<comment type="subcellular location">
    <subcellularLocation>
        <location evidence="1">Cell envelope</location>
    </subcellularLocation>
</comment>
<dbReference type="SUPFAM" id="SSF52833">
    <property type="entry name" value="Thioredoxin-like"/>
    <property type="match status" value="1"/>
</dbReference>
<keyword evidence="4" id="KW-0676">Redox-active center</keyword>
<feature type="chain" id="PRO_5003375781" evidence="5">
    <location>
        <begin position="26"/>
        <end position="465"/>
    </location>
</feature>
<dbReference type="STRING" id="688246.Premu_0857"/>
<dbReference type="Pfam" id="PF08534">
    <property type="entry name" value="Redoxin"/>
    <property type="match status" value="1"/>
</dbReference>
<dbReference type="InterPro" id="IPR036249">
    <property type="entry name" value="Thioredoxin-like_sf"/>
</dbReference>